<sequence length="93" mass="10687">MKYVVALDVSMGKNYMVVYNANKFCERTGEDFTYPYGLSRIKDAFNGFQLPVNHLPLCLKPQVFIRVFVQSFLLFFSKYSLVRVASSPISSRS</sequence>
<dbReference type="AlphaFoldDB" id="A0A1G8JL82"/>
<keyword evidence="2" id="KW-1185">Reference proteome</keyword>
<dbReference type="Proteomes" id="UP000199163">
    <property type="component" value="Unassembled WGS sequence"/>
</dbReference>
<proteinExistence type="predicted"/>
<evidence type="ECO:0000313" key="2">
    <source>
        <dbReference type="Proteomes" id="UP000199163"/>
    </source>
</evidence>
<organism evidence="1 2">
    <name type="scientific">Alteribacillus persepolensis</name>
    <dbReference type="NCBI Taxonomy" id="568899"/>
    <lineage>
        <taxon>Bacteria</taxon>
        <taxon>Bacillati</taxon>
        <taxon>Bacillota</taxon>
        <taxon>Bacilli</taxon>
        <taxon>Bacillales</taxon>
        <taxon>Bacillaceae</taxon>
        <taxon>Alteribacillus</taxon>
    </lineage>
</organism>
<dbReference type="EMBL" id="FNDK01000034">
    <property type="protein sequence ID" value="SDI31955.1"/>
    <property type="molecule type" value="Genomic_DNA"/>
</dbReference>
<gene>
    <name evidence="1" type="ORF">SAMN05192534_13412</name>
</gene>
<reference evidence="1 2" key="1">
    <citation type="submission" date="2016-10" db="EMBL/GenBank/DDBJ databases">
        <authorList>
            <person name="de Groot N.N."/>
        </authorList>
    </citation>
    <scope>NUCLEOTIDE SEQUENCE [LARGE SCALE GENOMIC DNA]</scope>
    <source>
        <strain evidence="1 2">DSM 21632</strain>
    </source>
</reference>
<evidence type="ECO:0000313" key="1">
    <source>
        <dbReference type="EMBL" id="SDI31955.1"/>
    </source>
</evidence>
<name>A0A1G8JL82_9BACI</name>
<accession>A0A1G8JL82</accession>
<protein>
    <submittedName>
        <fullName evidence="1">Uncharacterized protein</fullName>
    </submittedName>
</protein>